<evidence type="ECO:0000313" key="12">
    <source>
        <dbReference type="Proteomes" id="UP001162155"/>
    </source>
</evidence>
<dbReference type="Pfam" id="PF08019">
    <property type="entry name" value="EptA_B_N"/>
    <property type="match status" value="1"/>
</dbReference>
<dbReference type="EMBL" id="JAFFRZ010000001">
    <property type="protein sequence ID" value="MDH4624136.1"/>
    <property type="molecule type" value="Genomic_DNA"/>
</dbReference>
<evidence type="ECO:0000256" key="7">
    <source>
        <dbReference type="ARBA" id="ARBA00023136"/>
    </source>
</evidence>
<dbReference type="CDD" id="cd16017">
    <property type="entry name" value="LptA"/>
    <property type="match status" value="1"/>
</dbReference>
<dbReference type="GO" id="GO:0005886">
    <property type="term" value="C:plasma membrane"/>
    <property type="evidence" value="ECO:0007669"/>
    <property type="project" value="UniProtKB-SubCell"/>
</dbReference>
<feature type="transmembrane region" description="Helical" evidence="8">
    <location>
        <begin position="44"/>
        <end position="66"/>
    </location>
</feature>
<dbReference type="RefSeq" id="WP_044310487.1">
    <property type="nucleotide sequence ID" value="NZ_JAFFRY010000050.1"/>
</dbReference>
<evidence type="ECO:0000256" key="5">
    <source>
        <dbReference type="ARBA" id="ARBA00022692"/>
    </source>
</evidence>
<evidence type="ECO:0000256" key="4">
    <source>
        <dbReference type="ARBA" id="ARBA00022679"/>
    </source>
</evidence>
<dbReference type="Gene3D" id="3.40.720.10">
    <property type="entry name" value="Alkaline Phosphatase, subunit A"/>
    <property type="match status" value="1"/>
</dbReference>
<keyword evidence="3" id="KW-0997">Cell inner membrane</keyword>
<keyword evidence="4 11" id="KW-0808">Transferase</keyword>
<feature type="domain" description="Sulfatase N-terminal" evidence="9">
    <location>
        <begin position="233"/>
        <end position="521"/>
    </location>
</feature>
<feature type="domain" description="Phosphoethanolamine transferase N-terminal" evidence="10">
    <location>
        <begin position="53"/>
        <end position="203"/>
    </location>
</feature>
<proteinExistence type="predicted"/>
<feature type="transmembrane region" description="Helical" evidence="8">
    <location>
        <begin position="115"/>
        <end position="137"/>
    </location>
</feature>
<evidence type="ECO:0000256" key="3">
    <source>
        <dbReference type="ARBA" id="ARBA00022519"/>
    </source>
</evidence>
<reference evidence="11" key="1">
    <citation type="submission" date="2021-02" db="EMBL/GenBank/DDBJ databases">
        <title>Genome analysis of blister spot of apple pathogen from New York area.</title>
        <authorList>
            <person name="Kandel P."/>
            <person name="Hockett K.L."/>
            <person name="Santander R."/>
            <person name="Acimovic S."/>
        </authorList>
    </citation>
    <scope>NUCLEOTIDE SEQUENCE</scope>
    <source>
        <strain evidence="11">PSP1</strain>
    </source>
</reference>
<dbReference type="NCBIfam" id="NF028537">
    <property type="entry name" value="P_eth_NH2_trans"/>
    <property type="match status" value="1"/>
</dbReference>
<evidence type="ECO:0000313" key="11">
    <source>
        <dbReference type="EMBL" id="MDH4624136.1"/>
    </source>
</evidence>
<protein>
    <submittedName>
        <fullName evidence="11">Phosphoethanolamine--lipid A transferase</fullName>
    </submittedName>
</protein>
<dbReference type="InterPro" id="IPR017850">
    <property type="entry name" value="Alkaline_phosphatase_core_sf"/>
</dbReference>
<organism evidence="11 12">
    <name type="scientific">Pseudomonas syringae pv. papulans</name>
    <dbReference type="NCBI Taxonomy" id="83963"/>
    <lineage>
        <taxon>Bacteria</taxon>
        <taxon>Pseudomonadati</taxon>
        <taxon>Pseudomonadota</taxon>
        <taxon>Gammaproteobacteria</taxon>
        <taxon>Pseudomonadales</taxon>
        <taxon>Pseudomonadaceae</taxon>
        <taxon>Pseudomonas</taxon>
        <taxon>Pseudomonas syringae</taxon>
    </lineage>
</organism>
<accession>A0A3M3LT00</accession>
<sequence length="546" mass="61085">MPTPRTVRPEVVTLLASAFLLLGFNINLWQHLFSITSADSKGLAMRFAFGLMIFCVFNIVLTLLVFRRVLKPVLISLFMISAGVVYFMTEYGVMIDAGMFRNFAETNVTEVQGLLSLKLALYILLLGIVPSLILWKLPISYRRWHLELFSKLLVTVACCVAIGAIALANYQGLSSLFRNHHELRLMVVPSNYIGASLGYLSEQVISARRPFVKIGEDAKRSADWATHARKSLTVLVVGESARAENFGILGYGRNTTPNLNKESGLVAFTDVYSCGTETAVSVPCMFSNMGRKNYNATQARNQEGLLDVLKRAGIDVIWRDNQAGCKGTCDRVTFQDVSNLKDPLLCNNHECRDEILLQNLQAFIDGLDKDTVLVLHQMGSHGPEYYKRYPKDFETFTPVCESNALNNCSRDSIVNGYDNTLLYTDHVLSTLIDLLRTNQNKVDTAMVYLSDHGESLGEYNLFLHGTPYVLAPDQQKHVPMMVWLSDTYQKSFAVTPECLAKQRNAPLSQDNLFHSMLGLLKVDTKVYDPSLDMFAACRSELATTDK</sequence>
<dbReference type="InterPro" id="IPR040423">
    <property type="entry name" value="PEA_transferase"/>
</dbReference>
<evidence type="ECO:0000256" key="8">
    <source>
        <dbReference type="SAM" id="Phobius"/>
    </source>
</evidence>
<dbReference type="InterPro" id="IPR012549">
    <property type="entry name" value="EptA-like_N"/>
</dbReference>
<keyword evidence="6 8" id="KW-1133">Transmembrane helix</keyword>
<comment type="subcellular location">
    <subcellularLocation>
        <location evidence="1">Cell inner membrane</location>
        <topology evidence="1">Multi-pass membrane protein</topology>
    </subcellularLocation>
</comment>
<dbReference type="InterPro" id="IPR000917">
    <property type="entry name" value="Sulfatase_N"/>
</dbReference>
<evidence type="ECO:0000256" key="6">
    <source>
        <dbReference type="ARBA" id="ARBA00022989"/>
    </source>
</evidence>
<dbReference type="PANTHER" id="PTHR30443:SF0">
    <property type="entry name" value="PHOSPHOETHANOLAMINE TRANSFERASE EPTA"/>
    <property type="match status" value="1"/>
</dbReference>
<dbReference type="GO" id="GO:0009244">
    <property type="term" value="P:lipopolysaccharide core region biosynthetic process"/>
    <property type="evidence" value="ECO:0007669"/>
    <property type="project" value="TreeGrafter"/>
</dbReference>
<dbReference type="AlphaFoldDB" id="A0A3M3LT00"/>
<keyword evidence="2" id="KW-1003">Cell membrane</keyword>
<keyword evidence="7 8" id="KW-0472">Membrane</keyword>
<dbReference type="InterPro" id="IPR058130">
    <property type="entry name" value="PEA_transf_C"/>
</dbReference>
<feature type="transmembrane region" description="Helical" evidence="8">
    <location>
        <begin position="73"/>
        <end position="95"/>
    </location>
</feature>
<dbReference type="SUPFAM" id="SSF53649">
    <property type="entry name" value="Alkaline phosphatase-like"/>
    <property type="match status" value="1"/>
</dbReference>
<evidence type="ECO:0000259" key="10">
    <source>
        <dbReference type="Pfam" id="PF08019"/>
    </source>
</evidence>
<dbReference type="Pfam" id="PF00884">
    <property type="entry name" value="Sulfatase"/>
    <property type="match status" value="1"/>
</dbReference>
<dbReference type="PANTHER" id="PTHR30443">
    <property type="entry name" value="INNER MEMBRANE PROTEIN"/>
    <property type="match status" value="1"/>
</dbReference>
<dbReference type="GO" id="GO:0016776">
    <property type="term" value="F:phosphotransferase activity, phosphate group as acceptor"/>
    <property type="evidence" value="ECO:0007669"/>
    <property type="project" value="TreeGrafter"/>
</dbReference>
<name>A0A3M3LT00_PSESX</name>
<feature type="transmembrane region" description="Helical" evidence="8">
    <location>
        <begin position="12"/>
        <end position="32"/>
    </location>
</feature>
<evidence type="ECO:0000259" key="9">
    <source>
        <dbReference type="Pfam" id="PF00884"/>
    </source>
</evidence>
<keyword evidence="5 8" id="KW-0812">Transmembrane</keyword>
<evidence type="ECO:0000256" key="2">
    <source>
        <dbReference type="ARBA" id="ARBA00022475"/>
    </source>
</evidence>
<gene>
    <name evidence="11" type="ORF">JW322_20795</name>
</gene>
<comment type="caution">
    <text evidence="11">The sequence shown here is derived from an EMBL/GenBank/DDBJ whole genome shotgun (WGS) entry which is preliminary data.</text>
</comment>
<dbReference type="Proteomes" id="UP001162155">
    <property type="component" value="Unassembled WGS sequence"/>
</dbReference>
<feature type="transmembrane region" description="Helical" evidence="8">
    <location>
        <begin position="149"/>
        <end position="170"/>
    </location>
</feature>
<evidence type="ECO:0000256" key="1">
    <source>
        <dbReference type="ARBA" id="ARBA00004429"/>
    </source>
</evidence>